<accession>A0ABU1DHT1</accession>
<dbReference type="EMBL" id="JADBEO010000030">
    <property type="protein sequence ID" value="MDR4307683.1"/>
    <property type="molecule type" value="Genomic_DNA"/>
</dbReference>
<gene>
    <name evidence="1" type="ORF">IHQ68_13755</name>
</gene>
<dbReference type="RefSeq" id="WP_309392767.1">
    <property type="nucleotide sequence ID" value="NZ_JADBEO010000030.1"/>
</dbReference>
<evidence type="ECO:0000313" key="1">
    <source>
        <dbReference type="EMBL" id="MDR4307683.1"/>
    </source>
</evidence>
<comment type="caution">
    <text evidence="1">The sequence shown here is derived from an EMBL/GenBank/DDBJ whole genome shotgun (WGS) entry which is preliminary data.</text>
</comment>
<keyword evidence="2" id="KW-1185">Reference proteome</keyword>
<name>A0ABU1DHT1_9HYPH</name>
<protein>
    <submittedName>
        <fullName evidence="1">Uncharacterized protein</fullName>
    </submittedName>
</protein>
<dbReference type="Proteomes" id="UP001181622">
    <property type="component" value="Unassembled WGS sequence"/>
</dbReference>
<evidence type="ECO:0000313" key="2">
    <source>
        <dbReference type="Proteomes" id="UP001181622"/>
    </source>
</evidence>
<organism evidence="1 2">
    <name type="scientific">Chelatococcus sambhunathii</name>
    <dbReference type="NCBI Taxonomy" id="363953"/>
    <lineage>
        <taxon>Bacteria</taxon>
        <taxon>Pseudomonadati</taxon>
        <taxon>Pseudomonadota</taxon>
        <taxon>Alphaproteobacteria</taxon>
        <taxon>Hyphomicrobiales</taxon>
        <taxon>Chelatococcaceae</taxon>
        <taxon>Chelatococcus</taxon>
    </lineage>
</organism>
<sequence>MVRSIIWRLTFNQTGDKMKYLGVITRDGTLGGAAAPSTIEIECYQQNGGMIIASGEIEAPSSTIAEFKHRKAIDFVTSDGHRISLALSNPRAAPSGSIAQITATGDLPSLTKGSLGWR</sequence>
<reference evidence="1" key="1">
    <citation type="submission" date="2020-10" db="EMBL/GenBank/DDBJ databases">
        <authorList>
            <person name="Abbas A."/>
            <person name="Razzaq R."/>
            <person name="Waqas M."/>
            <person name="Abbas N."/>
            <person name="Nielsen T.K."/>
            <person name="Hansen L.H."/>
            <person name="Hussain S."/>
            <person name="Shahid M."/>
        </authorList>
    </citation>
    <scope>NUCLEOTIDE SEQUENCE</scope>
    <source>
        <strain evidence="1">S14</strain>
    </source>
</reference>
<proteinExistence type="predicted"/>